<dbReference type="InterPro" id="IPR052895">
    <property type="entry name" value="HetReg/Transcr_Mod"/>
</dbReference>
<dbReference type="Pfam" id="PF26639">
    <property type="entry name" value="Het-6_barrel"/>
    <property type="match status" value="1"/>
</dbReference>
<accession>A0AAD9SAQ6</accession>
<evidence type="ECO:0000259" key="1">
    <source>
        <dbReference type="Pfam" id="PF06985"/>
    </source>
</evidence>
<evidence type="ECO:0000313" key="3">
    <source>
        <dbReference type="Proteomes" id="UP001265746"/>
    </source>
</evidence>
<dbReference type="InterPro" id="IPR010730">
    <property type="entry name" value="HET"/>
</dbReference>
<proteinExistence type="predicted"/>
<dbReference type="PANTHER" id="PTHR24148">
    <property type="entry name" value="ANKYRIN REPEAT DOMAIN-CONTAINING PROTEIN 39 HOMOLOG-RELATED"/>
    <property type="match status" value="1"/>
</dbReference>
<comment type="caution">
    <text evidence="2">The sequence shown here is derived from an EMBL/GenBank/DDBJ whole genome shotgun (WGS) entry which is preliminary data.</text>
</comment>
<dbReference type="Proteomes" id="UP001265746">
    <property type="component" value="Unassembled WGS sequence"/>
</dbReference>
<dbReference type="AlphaFoldDB" id="A0AAD9SAQ6"/>
<dbReference type="Pfam" id="PF06985">
    <property type="entry name" value="HET"/>
    <property type="match status" value="1"/>
</dbReference>
<gene>
    <name evidence="2" type="ORF">N8I77_009852</name>
</gene>
<reference evidence="2" key="1">
    <citation type="submission" date="2023-06" db="EMBL/GenBank/DDBJ databases">
        <authorList>
            <person name="Noh H."/>
        </authorList>
    </citation>
    <scope>NUCLEOTIDE SEQUENCE</scope>
    <source>
        <strain evidence="2">DUCC20226</strain>
    </source>
</reference>
<feature type="domain" description="Heterokaryon incompatibility" evidence="1">
    <location>
        <begin position="209"/>
        <end position="305"/>
    </location>
</feature>
<organism evidence="2 3">
    <name type="scientific">Phomopsis amygdali</name>
    <name type="common">Fusicoccum amygdali</name>
    <dbReference type="NCBI Taxonomy" id="1214568"/>
    <lineage>
        <taxon>Eukaryota</taxon>
        <taxon>Fungi</taxon>
        <taxon>Dikarya</taxon>
        <taxon>Ascomycota</taxon>
        <taxon>Pezizomycotina</taxon>
        <taxon>Sordariomycetes</taxon>
        <taxon>Sordariomycetidae</taxon>
        <taxon>Diaporthales</taxon>
        <taxon>Diaporthaceae</taxon>
        <taxon>Diaporthe</taxon>
    </lineage>
</organism>
<keyword evidence="3" id="KW-1185">Reference proteome</keyword>
<sequence>MAFECVAERKGLVVTHQHCPDRPYLELQVPDDADVVRSIECLFVGRDQGWYIGGIPEASYAWVDATIERPSGRNLLGSLSVQCTEPGSLDYKVYNRRWDTQSKKVQRVWHDLQPGDVVQMIPRANYPGWTCLVREACINIIYNASQKEASPAGGTTPSSRGETPSLIYPCRLDSENHMIRMLLVEPALSADEPLICSLTTTRLPPGRPFDALSYCWGAGSSMDVLNVNGQDLSVSSSVTAALRRLRHEKHEVAIWIDQICINQHDVDERDEQIRLMAEIYSSAAQVHVWLGEGDVATWTALRIIRDSFNVNYKVCPGGAACKCHDTAHALEVETFNSRQRHGKPSFKLMHEVLFAHVKNEHGLPSCLDPFLFEAENGSIGICPWMAEKGDVVVILYGGKVPYLLRPNRNVDVGINEVFFQFIGECYVMGAMDDMWFKRQVEEGSKPQMFTII</sequence>
<dbReference type="PANTHER" id="PTHR24148:SF73">
    <property type="entry name" value="HET DOMAIN PROTEIN (AFU_ORTHOLOGUE AFUA_8G01020)"/>
    <property type="match status" value="1"/>
</dbReference>
<name>A0AAD9SAQ6_PHOAM</name>
<dbReference type="EMBL" id="JAUJFL010000005">
    <property type="protein sequence ID" value="KAK2603388.1"/>
    <property type="molecule type" value="Genomic_DNA"/>
</dbReference>
<evidence type="ECO:0000313" key="2">
    <source>
        <dbReference type="EMBL" id="KAK2603388.1"/>
    </source>
</evidence>
<protein>
    <recommendedName>
        <fullName evidence="1">Heterokaryon incompatibility domain-containing protein</fullName>
    </recommendedName>
</protein>